<keyword evidence="1" id="KW-0175">Coiled coil</keyword>
<dbReference type="AlphaFoldDB" id="A0A848D166"/>
<feature type="coiled-coil region" evidence="1">
    <location>
        <begin position="86"/>
        <end position="143"/>
    </location>
</feature>
<organism evidence="3 4">
    <name type="scientific">Aneurinibacillus aneurinilyticus</name>
    <name type="common">Bacillus aneurinolyticus</name>
    <dbReference type="NCBI Taxonomy" id="1391"/>
    <lineage>
        <taxon>Bacteria</taxon>
        <taxon>Bacillati</taxon>
        <taxon>Bacillota</taxon>
        <taxon>Bacilli</taxon>
        <taxon>Bacillales</taxon>
        <taxon>Paenibacillaceae</taxon>
        <taxon>Aneurinibacillus group</taxon>
        <taxon>Aneurinibacillus</taxon>
    </lineage>
</organism>
<evidence type="ECO:0000256" key="1">
    <source>
        <dbReference type="SAM" id="Coils"/>
    </source>
</evidence>
<feature type="chain" id="PRO_5032321590" evidence="2">
    <location>
        <begin position="25"/>
        <end position="158"/>
    </location>
</feature>
<name>A0A848D166_ANEAE</name>
<evidence type="ECO:0000313" key="3">
    <source>
        <dbReference type="EMBL" id="NME99596.1"/>
    </source>
</evidence>
<comment type="caution">
    <text evidence="3">The sequence shown here is derived from an EMBL/GenBank/DDBJ whole genome shotgun (WGS) entry which is preliminary data.</text>
</comment>
<gene>
    <name evidence="3" type="ORF">HF838_15255</name>
</gene>
<dbReference type="EMBL" id="JABAGO010000031">
    <property type="protein sequence ID" value="NME99596.1"/>
    <property type="molecule type" value="Genomic_DNA"/>
</dbReference>
<protein>
    <submittedName>
        <fullName evidence="3">Uncharacterized protein</fullName>
    </submittedName>
</protein>
<accession>A0A848D166</accession>
<evidence type="ECO:0000256" key="2">
    <source>
        <dbReference type="SAM" id="SignalP"/>
    </source>
</evidence>
<feature type="signal peptide" evidence="2">
    <location>
        <begin position="1"/>
        <end position="24"/>
    </location>
</feature>
<sequence length="158" mass="17836">MKKKLYATLLGTGVALAAMSSVFAAEPATEQQANEPAAGQVRIWHKVEKMDESKLEELAKEKGISVGELKQQMKQHKRGFNLEELAKEKGISVDELKQQMKQKKEEKLEQMAKKKGISVDELKQQLQQKHEEKLEQIAKQKGISVDELKKQLPDSGQL</sequence>
<keyword evidence="2" id="KW-0732">Signal</keyword>
<dbReference type="Proteomes" id="UP000561326">
    <property type="component" value="Unassembled WGS sequence"/>
</dbReference>
<proteinExistence type="predicted"/>
<evidence type="ECO:0000313" key="4">
    <source>
        <dbReference type="Proteomes" id="UP000561326"/>
    </source>
</evidence>
<reference evidence="3 4" key="1">
    <citation type="submission" date="2020-04" db="EMBL/GenBank/DDBJ databases">
        <authorList>
            <person name="Hitch T.C.A."/>
            <person name="Wylensek D."/>
            <person name="Clavel T."/>
        </authorList>
    </citation>
    <scope>NUCLEOTIDE SEQUENCE [LARGE SCALE GENOMIC DNA]</scope>
    <source>
        <strain evidence="3 4">WB01_D5_05</strain>
    </source>
</reference>